<protein>
    <submittedName>
        <fullName evidence="8">Response regulator transcription factor</fullName>
    </submittedName>
</protein>
<reference evidence="9" key="1">
    <citation type="submission" date="2023-07" db="EMBL/GenBank/DDBJ databases">
        <title>30 novel species of actinomycetes from the DSMZ collection.</title>
        <authorList>
            <person name="Nouioui I."/>
        </authorList>
    </citation>
    <scope>NUCLEOTIDE SEQUENCE [LARGE SCALE GENOMIC DNA]</scope>
    <source>
        <strain evidence="9">DSM 45834</strain>
    </source>
</reference>
<evidence type="ECO:0000256" key="5">
    <source>
        <dbReference type="PROSITE-ProRule" id="PRU00169"/>
    </source>
</evidence>
<evidence type="ECO:0000313" key="9">
    <source>
        <dbReference type="Proteomes" id="UP001183202"/>
    </source>
</evidence>
<evidence type="ECO:0000256" key="4">
    <source>
        <dbReference type="ARBA" id="ARBA00023163"/>
    </source>
</evidence>
<evidence type="ECO:0000256" key="2">
    <source>
        <dbReference type="ARBA" id="ARBA00023015"/>
    </source>
</evidence>
<dbReference type="InterPro" id="IPR011006">
    <property type="entry name" value="CheY-like_superfamily"/>
</dbReference>
<sequence length="215" mass="22879">MSSSDARVRVVVADDHPFFRDGVSRGLTMSGRIEVVAEADDGRAALEAIRREKPDVALVDHEMPDIDGLGVVRATVRDGLPTRVLLLSAHTDSSIVFQAVEAGAAGYLSKDARRAEIVEAVLDVARGKTVLPPGVAAGLAGEIRMRAQTSGPALSERERQVLQGFARGLSVPQMAAELFLGVSTVKTHTQRLYEKLGVSDRAAAVAEGMRRGLVE</sequence>
<dbReference type="Pfam" id="PF00196">
    <property type="entry name" value="GerE"/>
    <property type="match status" value="1"/>
</dbReference>
<evidence type="ECO:0000259" key="7">
    <source>
        <dbReference type="PROSITE" id="PS50110"/>
    </source>
</evidence>
<dbReference type="Proteomes" id="UP001183202">
    <property type="component" value="Unassembled WGS sequence"/>
</dbReference>
<dbReference type="PANTHER" id="PTHR43214:SF24">
    <property type="entry name" value="TRANSCRIPTIONAL REGULATORY PROTEIN NARL-RELATED"/>
    <property type="match status" value="1"/>
</dbReference>
<evidence type="ECO:0000259" key="6">
    <source>
        <dbReference type="PROSITE" id="PS50043"/>
    </source>
</evidence>
<dbReference type="CDD" id="cd06170">
    <property type="entry name" value="LuxR_C_like"/>
    <property type="match status" value="1"/>
</dbReference>
<dbReference type="RefSeq" id="WP_311556175.1">
    <property type="nucleotide sequence ID" value="NZ_JAVREJ010000006.1"/>
</dbReference>
<dbReference type="Pfam" id="PF00072">
    <property type="entry name" value="Response_reg"/>
    <property type="match status" value="1"/>
</dbReference>
<evidence type="ECO:0000313" key="8">
    <source>
        <dbReference type="EMBL" id="MDT0350154.1"/>
    </source>
</evidence>
<feature type="domain" description="Response regulatory" evidence="7">
    <location>
        <begin position="9"/>
        <end position="125"/>
    </location>
</feature>
<keyword evidence="9" id="KW-1185">Reference proteome</keyword>
<organism evidence="8 9">
    <name type="scientific">Pseudonocardia charpentierae</name>
    <dbReference type="NCBI Taxonomy" id="3075545"/>
    <lineage>
        <taxon>Bacteria</taxon>
        <taxon>Bacillati</taxon>
        <taxon>Actinomycetota</taxon>
        <taxon>Actinomycetes</taxon>
        <taxon>Pseudonocardiales</taxon>
        <taxon>Pseudonocardiaceae</taxon>
        <taxon>Pseudonocardia</taxon>
    </lineage>
</organism>
<dbReference type="PROSITE" id="PS50043">
    <property type="entry name" value="HTH_LUXR_2"/>
    <property type="match status" value="1"/>
</dbReference>
<accession>A0ABU2NBY2</accession>
<dbReference type="PROSITE" id="PS50110">
    <property type="entry name" value="RESPONSE_REGULATORY"/>
    <property type="match status" value="1"/>
</dbReference>
<dbReference type="SMART" id="SM00421">
    <property type="entry name" value="HTH_LUXR"/>
    <property type="match status" value="1"/>
</dbReference>
<dbReference type="SUPFAM" id="SSF52172">
    <property type="entry name" value="CheY-like"/>
    <property type="match status" value="1"/>
</dbReference>
<dbReference type="CDD" id="cd17535">
    <property type="entry name" value="REC_NarL-like"/>
    <property type="match status" value="1"/>
</dbReference>
<evidence type="ECO:0000256" key="1">
    <source>
        <dbReference type="ARBA" id="ARBA00022553"/>
    </source>
</evidence>
<dbReference type="SUPFAM" id="SSF46894">
    <property type="entry name" value="C-terminal effector domain of the bipartite response regulators"/>
    <property type="match status" value="1"/>
</dbReference>
<comment type="caution">
    <text evidence="8">The sequence shown here is derived from an EMBL/GenBank/DDBJ whole genome shotgun (WGS) entry which is preliminary data.</text>
</comment>
<dbReference type="InterPro" id="IPR000792">
    <property type="entry name" value="Tscrpt_reg_LuxR_C"/>
</dbReference>
<dbReference type="Gene3D" id="3.40.50.2300">
    <property type="match status" value="1"/>
</dbReference>
<keyword evidence="1 5" id="KW-0597">Phosphoprotein</keyword>
<dbReference type="InterPro" id="IPR001789">
    <property type="entry name" value="Sig_transdc_resp-reg_receiver"/>
</dbReference>
<keyword evidence="3" id="KW-0238">DNA-binding</keyword>
<dbReference type="InterPro" id="IPR058245">
    <property type="entry name" value="NreC/VraR/RcsB-like_REC"/>
</dbReference>
<dbReference type="SMART" id="SM00448">
    <property type="entry name" value="REC"/>
    <property type="match status" value="1"/>
</dbReference>
<dbReference type="InterPro" id="IPR039420">
    <property type="entry name" value="WalR-like"/>
</dbReference>
<keyword evidence="4" id="KW-0804">Transcription</keyword>
<evidence type="ECO:0000256" key="3">
    <source>
        <dbReference type="ARBA" id="ARBA00023125"/>
    </source>
</evidence>
<name>A0ABU2NBY2_9PSEU</name>
<feature type="domain" description="HTH luxR-type" evidence="6">
    <location>
        <begin position="147"/>
        <end position="212"/>
    </location>
</feature>
<feature type="modified residue" description="4-aspartylphosphate" evidence="5">
    <location>
        <position position="60"/>
    </location>
</feature>
<dbReference type="EMBL" id="JAVREJ010000006">
    <property type="protein sequence ID" value="MDT0350154.1"/>
    <property type="molecule type" value="Genomic_DNA"/>
</dbReference>
<gene>
    <name evidence="8" type="ORF">RM445_11530</name>
</gene>
<dbReference type="PANTHER" id="PTHR43214">
    <property type="entry name" value="TWO-COMPONENT RESPONSE REGULATOR"/>
    <property type="match status" value="1"/>
</dbReference>
<dbReference type="InterPro" id="IPR016032">
    <property type="entry name" value="Sig_transdc_resp-reg_C-effctor"/>
</dbReference>
<proteinExistence type="predicted"/>
<keyword evidence="2" id="KW-0805">Transcription regulation</keyword>
<dbReference type="PRINTS" id="PR00038">
    <property type="entry name" value="HTHLUXR"/>
</dbReference>